<organism evidence="1">
    <name type="scientific">hydrothermal vent metagenome</name>
    <dbReference type="NCBI Taxonomy" id="652676"/>
    <lineage>
        <taxon>unclassified sequences</taxon>
        <taxon>metagenomes</taxon>
        <taxon>ecological metagenomes</taxon>
    </lineage>
</organism>
<sequence>MVLHTFKMSDHLVASLIFIISFFAWQEIALSQNGYPIPLSSQMGTPPISNQTGALPISPPMMARGMAPPHGQVQPIFYGNDAGTGAYNHPVYAYGRQEQNPEMVMGSQYASQQPRKKKGYTSIPGAYFRMEYISWNLKEPGTFFLGEQRSDRLDLSNQALLSNSPLQGQVLSTNGFSFENSPGFRATTGIPLIGIGAVEMSAFVIGQSTASNRTLPQTLVLPGNTFLSNGTPGTFFFGYDNGASVSMSTRLWGASILLIKQYGPPGEGFKLQPLGGIKYFALRDKLNQNGDYTSGVDIAHSVIEADTINHSIGLTAGVRAEFVHRWVTLGIEPRVTIGGGWNRTRVNAQNILSIADPLVSTSINGFAFTPMFEVGAYARVHPTENITISVGFDYMAIANMTRAYNSLRFDNVNGVGVVTARNRSLMFDARGFNFSVEWMYR</sequence>
<name>A0A3B1E3A8_9ZZZZ</name>
<accession>A0A3B1E3A8</accession>
<dbReference type="EMBL" id="UOGL01000400">
    <property type="protein sequence ID" value="VAX40085.1"/>
    <property type="molecule type" value="Genomic_DNA"/>
</dbReference>
<dbReference type="AlphaFoldDB" id="A0A3B1E3A8"/>
<dbReference type="InterPro" id="IPR011446">
    <property type="entry name" value="BBP7"/>
</dbReference>
<evidence type="ECO:0000313" key="1">
    <source>
        <dbReference type="EMBL" id="VAX40085.1"/>
    </source>
</evidence>
<dbReference type="Pfam" id="PF07585">
    <property type="entry name" value="BBP7"/>
    <property type="match status" value="1"/>
</dbReference>
<protein>
    <submittedName>
        <fullName evidence="1">Uncharacterized protein</fullName>
    </submittedName>
</protein>
<gene>
    <name evidence="1" type="ORF">MNBD_PLANCTO02-310</name>
</gene>
<reference evidence="1" key="1">
    <citation type="submission" date="2018-06" db="EMBL/GenBank/DDBJ databases">
        <authorList>
            <person name="Zhirakovskaya E."/>
        </authorList>
    </citation>
    <scope>NUCLEOTIDE SEQUENCE</scope>
</reference>
<proteinExistence type="predicted"/>